<dbReference type="InterPro" id="IPR014031">
    <property type="entry name" value="Ketoacyl_synth_C"/>
</dbReference>
<dbReference type="InterPro" id="IPR014030">
    <property type="entry name" value="Ketoacyl_synth_N"/>
</dbReference>
<comment type="similarity">
    <text evidence="1 3">Belongs to the thiolase-like superfamily. Beta-ketoacyl-ACP synthases family.</text>
</comment>
<proteinExistence type="inferred from homology"/>
<dbReference type="GO" id="GO:0004315">
    <property type="term" value="F:3-oxoacyl-[acyl-carrier-protein] synthase activity"/>
    <property type="evidence" value="ECO:0007669"/>
    <property type="project" value="UniProtKB-EC"/>
</dbReference>
<dbReference type="Proteomes" id="UP000067448">
    <property type="component" value="Unassembled WGS sequence"/>
</dbReference>
<evidence type="ECO:0000256" key="2">
    <source>
        <dbReference type="ARBA" id="ARBA00022679"/>
    </source>
</evidence>
<dbReference type="GO" id="GO:0006633">
    <property type="term" value="P:fatty acid biosynthetic process"/>
    <property type="evidence" value="ECO:0007669"/>
    <property type="project" value="TreeGrafter"/>
</dbReference>
<dbReference type="PANTHER" id="PTHR11712">
    <property type="entry name" value="POLYKETIDE SYNTHASE-RELATED"/>
    <property type="match status" value="1"/>
</dbReference>
<keyword evidence="5" id="KW-0012">Acyltransferase</keyword>
<evidence type="ECO:0000256" key="1">
    <source>
        <dbReference type="ARBA" id="ARBA00008467"/>
    </source>
</evidence>
<keyword evidence="2 3" id="KW-0808">Transferase</keyword>
<evidence type="ECO:0000256" key="3">
    <source>
        <dbReference type="RuleBase" id="RU003694"/>
    </source>
</evidence>
<dbReference type="Gene3D" id="3.40.47.10">
    <property type="match status" value="1"/>
</dbReference>
<organism evidence="5 6">
    <name type="scientific">Streptomyces scabiei</name>
    <dbReference type="NCBI Taxonomy" id="1930"/>
    <lineage>
        <taxon>Bacteria</taxon>
        <taxon>Bacillati</taxon>
        <taxon>Actinomycetota</taxon>
        <taxon>Actinomycetes</taxon>
        <taxon>Kitasatosporales</taxon>
        <taxon>Streptomycetaceae</taxon>
        <taxon>Streptomyces</taxon>
    </lineage>
</organism>
<dbReference type="Pfam" id="PF00109">
    <property type="entry name" value="ketoacyl-synt"/>
    <property type="match status" value="1"/>
</dbReference>
<name>A0A100JMP0_STRSC</name>
<dbReference type="PANTHER" id="PTHR11712:SF347">
    <property type="entry name" value="BETA KETOACYL-ACYL CARRIER PROTEIN SYNTHASE"/>
    <property type="match status" value="1"/>
</dbReference>
<dbReference type="EMBL" id="BCMM01000011">
    <property type="protein sequence ID" value="GAQ62351.1"/>
    <property type="molecule type" value="Genomic_DNA"/>
</dbReference>
<protein>
    <submittedName>
        <fullName evidence="5">3-oxoacyl-[acyl-carrier-protein] synthase 2</fullName>
        <ecNumber evidence="5">2.3.1.179</ecNumber>
    </submittedName>
</protein>
<sequence length="381" mass="38476">MVSTGSQVWVTGRAWSTALGSDVDTVWESLLAGASGITEVPSPLPLRGMLAATVPGLEGDLPAWDRQQRITCATLSKALRDAGIDPGDPCVLPVLGTSYGPHLEMPDTPSLSHWSTTAARGAGCVVEPVTVTTACSAGSDAVLAGLALLEEGVADVCVCGGADVLTLGKRLGHSHLGTMSPDGLRAFDTARNGTVLGEGAAFLVLERAEHARARGARPYGVVAGAGSANDAASAVAPDPSGANVVLAVERALRDADITPEDVTVVNAHGSGTPVNDDVEARAYARLFGGVPRPPVAFATKGAFGHTLGATGAIEAVALLQALATGTVPPVPSLRDPLPGLGLPIPMERPTKAEPGWGISVTLGFGGFNTCLVLQGPESVAT</sequence>
<gene>
    <name evidence="5" type="primary">fabF_3</name>
    <name evidence="5" type="ORF">SsS58_02718</name>
</gene>
<comment type="caution">
    <text evidence="5">The sequence shown here is derived from an EMBL/GenBank/DDBJ whole genome shotgun (WGS) entry which is preliminary data.</text>
</comment>
<dbReference type="AlphaFoldDB" id="A0A100JMP0"/>
<feature type="domain" description="Ketosynthase family 3 (KS3)" evidence="4">
    <location>
        <begin position="5"/>
        <end position="375"/>
    </location>
</feature>
<evidence type="ECO:0000313" key="5">
    <source>
        <dbReference type="EMBL" id="GAQ62351.1"/>
    </source>
</evidence>
<evidence type="ECO:0000259" key="4">
    <source>
        <dbReference type="PROSITE" id="PS52004"/>
    </source>
</evidence>
<accession>A0A100JMP0</accession>
<dbReference type="SMART" id="SM00825">
    <property type="entry name" value="PKS_KS"/>
    <property type="match status" value="1"/>
</dbReference>
<dbReference type="CDD" id="cd00834">
    <property type="entry name" value="KAS_I_II"/>
    <property type="match status" value="1"/>
</dbReference>
<reference evidence="5 6" key="2">
    <citation type="journal article" date="2016" name="Genome Announc.">
        <title>Draft Genome Sequences of Streptomyces scabiei S58, Streptomyces turgidiscabies T45, and Streptomyces acidiscabies a10, the Pathogens of Potato Common Scab, Isolated in Japan.</title>
        <authorList>
            <person name="Tomihama T."/>
            <person name="Nishi Y."/>
            <person name="Sakai M."/>
            <person name="Ikenaga M."/>
            <person name="Okubo T."/>
            <person name="Ikeda S."/>
        </authorList>
    </citation>
    <scope>NUCLEOTIDE SEQUENCE [LARGE SCALE GENOMIC DNA]</scope>
    <source>
        <strain evidence="5 6">S58</strain>
    </source>
</reference>
<dbReference type="PROSITE" id="PS52004">
    <property type="entry name" value="KS3_2"/>
    <property type="match status" value="1"/>
</dbReference>
<dbReference type="EC" id="2.3.1.179" evidence="5"/>
<dbReference type="InterPro" id="IPR020841">
    <property type="entry name" value="PKS_Beta-ketoAc_synthase_dom"/>
</dbReference>
<evidence type="ECO:0000313" key="6">
    <source>
        <dbReference type="Proteomes" id="UP000067448"/>
    </source>
</evidence>
<dbReference type="InterPro" id="IPR016039">
    <property type="entry name" value="Thiolase-like"/>
</dbReference>
<reference evidence="6" key="3">
    <citation type="submission" date="2016-02" db="EMBL/GenBank/DDBJ databases">
        <title>Draft genome of pathogenic Streptomyces sp. in Japan.</title>
        <authorList>
            <person name="Tomihama T."/>
            <person name="Ikenaga M."/>
            <person name="Sakai M."/>
            <person name="Okubo T."/>
            <person name="Ikeda S."/>
        </authorList>
    </citation>
    <scope>NUCLEOTIDE SEQUENCE [LARGE SCALE GENOMIC DNA]</scope>
    <source>
        <strain evidence="6">S58</strain>
    </source>
</reference>
<dbReference type="InterPro" id="IPR000794">
    <property type="entry name" value="Beta-ketoacyl_synthase"/>
</dbReference>
<reference evidence="6" key="1">
    <citation type="submission" date="2015-11" db="EMBL/GenBank/DDBJ databases">
        <authorList>
            <consortium name="Cross-ministerial Strategic Innovation Promotion Program (SIP) consortium"/>
            <person name="Tomihama T."/>
            <person name="Ikenaga M."/>
            <person name="Sakai M."/>
            <person name="Okubo T."/>
            <person name="Ikeda S."/>
        </authorList>
    </citation>
    <scope>NUCLEOTIDE SEQUENCE [LARGE SCALE GENOMIC DNA]</scope>
    <source>
        <strain evidence="6">S58</strain>
    </source>
</reference>
<dbReference type="Pfam" id="PF02801">
    <property type="entry name" value="Ketoacyl-synt_C"/>
    <property type="match status" value="1"/>
</dbReference>
<dbReference type="SUPFAM" id="SSF53901">
    <property type="entry name" value="Thiolase-like"/>
    <property type="match status" value="2"/>
</dbReference>